<dbReference type="GO" id="GO:0046872">
    <property type="term" value="F:metal ion binding"/>
    <property type="evidence" value="ECO:0007669"/>
    <property type="project" value="UniProtKB-KW"/>
</dbReference>
<dbReference type="RefSeq" id="WP_306102229.1">
    <property type="nucleotide sequence ID" value="NZ_CP162601.1"/>
</dbReference>
<dbReference type="EMBL" id="CP162601">
    <property type="protein sequence ID" value="XDK25293.1"/>
    <property type="molecule type" value="Genomic_DNA"/>
</dbReference>
<evidence type="ECO:0000256" key="2">
    <source>
        <dbReference type="ARBA" id="ARBA00022714"/>
    </source>
</evidence>
<evidence type="ECO:0000256" key="1">
    <source>
        <dbReference type="ARBA" id="ARBA00022448"/>
    </source>
</evidence>
<reference evidence="11" key="1">
    <citation type="submission" date="2024-07" db="EMBL/GenBank/DDBJ databases">
        <title>Genome Analysis of a Potential Novel Vibrio Species Secreting pH- and Thermo-stable Alginate Lyase and its Application in Producing Alginate Oligosaccharides.</title>
        <authorList>
            <person name="Huang H."/>
            <person name="Bao K."/>
        </authorList>
    </citation>
    <scope>NUCLEOTIDE SEQUENCE</scope>
    <source>
        <strain evidence="11">HB236076</strain>
    </source>
</reference>
<evidence type="ECO:0000313" key="11">
    <source>
        <dbReference type="EMBL" id="XDK25293.1"/>
    </source>
</evidence>
<dbReference type="PANTHER" id="PTHR37424:SF1">
    <property type="entry name" value="BACTERIOFERRITIN-ASSOCIATED FERREDOXIN"/>
    <property type="match status" value="1"/>
</dbReference>
<sequence>MFVCLCNGVTDKQILRLKREQGIRDIKGLKRCTALGTQCGKCIPQAKSLLNSTEETAEYKEVC</sequence>
<evidence type="ECO:0000256" key="8">
    <source>
        <dbReference type="ARBA" id="ARBA00039386"/>
    </source>
</evidence>
<evidence type="ECO:0000256" key="3">
    <source>
        <dbReference type="ARBA" id="ARBA00022723"/>
    </source>
</evidence>
<dbReference type="InterPro" id="IPR007419">
    <property type="entry name" value="BFD-like_2Fe2S-bd_dom"/>
</dbReference>
<evidence type="ECO:0000256" key="6">
    <source>
        <dbReference type="ARBA" id="ARBA00023014"/>
    </source>
</evidence>
<dbReference type="InterPro" id="IPR041854">
    <property type="entry name" value="BFD-like_2Fe2S-bd_dom_sf"/>
</dbReference>
<dbReference type="Gene3D" id="1.10.10.1100">
    <property type="entry name" value="BFD-like [2Fe-2S]-binding domain"/>
    <property type="match status" value="1"/>
</dbReference>
<keyword evidence="2" id="KW-0001">2Fe-2S</keyword>
<keyword evidence="1" id="KW-0813">Transport</keyword>
<keyword evidence="4" id="KW-0249">Electron transport</keyword>
<name>A0AB39HG22_9VIBR</name>
<dbReference type="InterPro" id="IPR052371">
    <property type="entry name" value="BFD-associated_ferredoxin"/>
</dbReference>
<dbReference type="KEGG" id="vih:AB0763_01205"/>
<dbReference type="AlphaFoldDB" id="A0AB39HG22"/>
<protein>
    <recommendedName>
        <fullName evidence="8">Bacterioferritin-associated ferredoxin</fullName>
    </recommendedName>
</protein>
<keyword evidence="3" id="KW-0479">Metal-binding</keyword>
<evidence type="ECO:0000259" key="10">
    <source>
        <dbReference type="Pfam" id="PF04324"/>
    </source>
</evidence>
<gene>
    <name evidence="11" type="ORF">AB0763_01205</name>
</gene>
<evidence type="ECO:0000256" key="5">
    <source>
        <dbReference type="ARBA" id="ARBA00023004"/>
    </source>
</evidence>
<keyword evidence="5" id="KW-0408">Iron</keyword>
<feature type="domain" description="BFD-like [2Fe-2S]-binding" evidence="10">
    <location>
        <begin position="3"/>
        <end position="51"/>
    </location>
</feature>
<keyword evidence="6" id="KW-0411">Iron-sulfur</keyword>
<organism evidence="11">
    <name type="scientific">Vibrio sp. HB236076</name>
    <dbReference type="NCBI Taxonomy" id="3232307"/>
    <lineage>
        <taxon>Bacteria</taxon>
        <taxon>Pseudomonadati</taxon>
        <taxon>Pseudomonadota</taxon>
        <taxon>Gammaproteobacteria</taxon>
        <taxon>Vibrionales</taxon>
        <taxon>Vibrionaceae</taxon>
        <taxon>Vibrio</taxon>
    </lineage>
</organism>
<dbReference type="GO" id="GO:0051537">
    <property type="term" value="F:2 iron, 2 sulfur cluster binding"/>
    <property type="evidence" value="ECO:0007669"/>
    <property type="project" value="UniProtKB-KW"/>
</dbReference>
<evidence type="ECO:0000256" key="4">
    <source>
        <dbReference type="ARBA" id="ARBA00022982"/>
    </source>
</evidence>
<dbReference type="Pfam" id="PF04324">
    <property type="entry name" value="Fer2_BFD"/>
    <property type="match status" value="1"/>
</dbReference>
<evidence type="ECO:0000256" key="9">
    <source>
        <dbReference type="ARBA" id="ARBA00046332"/>
    </source>
</evidence>
<accession>A0AB39HG22</accession>
<dbReference type="PANTHER" id="PTHR37424">
    <property type="entry name" value="BACTERIOFERRITIN-ASSOCIATED FERREDOXIN"/>
    <property type="match status" value="1"/>
</dbReference>
<comment type="cofactor">
    <cofactor evidence="7">
        <name>[2Fe-2S] cluster</name>
        <dbReference type="ChEBI" id="CHEBI:190135"/>
    </cofactor>
</comment>
<comment type="similarity">
    <text evidence="9">Belongs to the Bfd family.</text>
</comment>
<evidence type="ECO:0000256" key="7">
    <source>
        <dbReference type="ARBA" id="ARBA00034078"/>
    </source>
</evidence>
<proteinExistence type="inferred from homology"/>